<dbReference type="KEGG" id="cal:CAALFM_C113420CA"/>
<feature type="compositionally biased region" description="Polar residues" evidence="11">
    <location>
        <begin position="1412"/>
        <end position="1425"/>
    </location>
</feature>
<feature type="domain" description="5'-3' exoribonuclease 1 D1" evidence="15">
    <location>
        <begin position="732"/>
        <end position="920"/>
    </location>
</feature>
<dbReference type="GO" id="GO:0032204">
    <property type="term" value="P:regulation of telomere maintenance"/>
    <property type="evidence" value="ECO:0007669"/>
    <property type="project" value="EnsemblFungi"/>
</dbReference>
<dbReference type="CDD" id="cd18673">
    <property type="entry name" value="PIN_XRN1-2-like"/>
    <property type="match status" value="1"/>
</dbReference>
<dbReference type="GO" id="GO:0000932">
    <property type="term" value="C:P-body"/>
    <property type="evidence" value="ECO:0007669"/>
    <property type="project" value="EnsemblFungi"/>
</dbReference>
<dbReference type="Gene3D" id="2.170.260.40">
    <property type="match status" value="1"/>
</dbReference>
<evidence type="ECO:0000256" key="2">
    <source>
        <dbReference type="ARBA" id="ARBA00022490"/>
    </source>
</evidence>
<dbReference type="InterPro" id="IPR014722">
    <property type="entry name" value="Rib_uL2_dom2"/>
</dbReference>
<dbReference type="GO" id="GO:0110155">
    <property type="term" value="P:NAD-cap decapping"/>
    <property type="evidence" value="ECO:0007669"/>
    <property type="project" value="EnsemblFungi"/>
</dbReference>
<dbReference type="GO" id="GO:0003723">
    <property type="term" value="F:RNA binding"/>
    <property type="evidence" value="ECO:0000318"/>
    <property type="project" value="GO_Central"/>
</dbReference>
<dbReference type="FunCoup" id="A0A1D8PFP3">
    <property type="interactions" value="1045"/>
</dbReference>
<dbReference type="GO" id="GO:0016242">
    <property type="term" value="P:negative regulation of macroautophagy"/>
    <property type="evidence" value="ECO:0007669"/>
    <property type="project" value="EnsemblFungi"/>
</dbReference>
<dbReference type="GO" id="GO:0036178">
    <property type="term" value="P:filamentous growth of a population of unicellular organisms in response to neutral pH"/>
    <property type="evidence" value="ECO:0000315"/>
    <property type="project" value="CGD"/>
</dbReference>
<feature type="compositionally biased region" description="Basic and acidic residues" evidence="11">
    <location>
        <begin position="1449"/>
        <end position="1459"/>
    </location>
</feature>
<dbReference type="Gene3D" id="3.40.50.12390">
    <property type="match status" value="2"/>
</dbReference>
<dbReference type="InParanoid" id="A0A1D8PFP3"/>
<dbReference type="Pfam" id="PF03159">
    <property type="entry name" value="XRN_N"/>
    <property type="match status" value="1"/>
</dbReference>
<evidence type="ECO:0000256" key="10">
    <source>
        <dbReference type="PIRNR" id="PIRNR006743"/>
    </source>
</evidence>
<dbReference type="Gene3D" id="6.10.140.950">
    <property type="match status" value="1"/>
</dbReference>
<evidence type="ECO:0000256" key="11">
    <source>
        <dbReference type="SAM" id="MobiDB-lite"/>
    </source>
</evidence>
<dbReference type="GO" id="GO:0036244">
    <property type="term" value="P:cellular response to neutral pH"/>
    <property type="evidence" value="ECO:0000315"/>
    <property type="project" value="CGD"/>
</dbReference>
<comment type="subcellular location">
    <subcellularLocation>
        <location evidence="1">Cytoplasm</location>
        <location evidence="1">Perinuclear region</location>
    </subcellularLocation>
</comment>
<dbReference type="GO" id="GO:0007089">
    <property type="term" value="P:traversing start control point of mitotic cell cycle"/>
    <property type="evidence" value="ECO:0007669"/>
    <property type="project" value="EnsemblFungi"/>
</dbReference>
<dbReference type="GO" id="GO:0060261">
    <property type="term" value="P:positive regulation of transcription initiation by RNA polymerase II"/>
    <property type="evidence" value="ECO:0007669"/>
    <property type="project" value="EnsemblFungi"/>
</dbReference>
<gene>
    <name evidence="17 18" type="primary">KEM1</name>
    <name evidence="18" type="ordered locus">CAALFM_C113420CA</name>
    <name evidence="17" type="ordered locus">orf19.12434</name>
</gene>
<proteinExistence type="inferred from homology"/>
<feature type="domain" description="5'-3' exoribonuclease 1 SH3-like" evidence="14">
    <location>
        <begin position="1168"/>
        <end position="1238"/>
    </location>
</feature>
<dbReference type="eggNOG" id="KOG2045">
    <property type="taxonomic scope" value="Eukaryota"/>
</dbReference>
<dbReference type="GO" id="GO:0034063">
    <property type="term" value="P:stress granule assembly"/>
    <property type="evidence" value="ECO:0000315"/>
    <property type="project" value="CGD"/>
</dbReference>
<dbReference type="InterPro" id="IPR016494">
    <property type="entry name" value="5_3_exoribonuclease_1"/>
</dbReference>
<feature type="domain" description="Exoribonuclease Xrn1 D2/D3" evidence="16">
    <location>
        <begin position="924"/>
        <end position="1150"/>
    </location>
</feature>
<dbReference type="GO" id="GO:0048471">
    <property type="term" value="C:perinuclear region of cytoplasm"/>
    <property type="evidence" value="ECO:0007669"/>
    <property type="project" value="UniProtKB-SubCell"/>
</dbReference>
<name>A0A1D8PFP3_CANAL</name>
<dbReference type="GO" id="GO:0009267">
    <property type="term" value="P:cellular response to starvation"/>
    <property type="evidence" value="ECO:0000315"/>
    <property type="project" value="CGD"/>
</dbReference>
<dbReference type="EC" id="3.1.13.-" evidence="10"/>
<dbReference type="FunFam" id="1.25.40.1050:FF:000001">
    <property type="entry name" value="5'-3' exoribonuclease 1"/>
    <property type="match status" value="1"/>
</dbReference>
<organism evidence="18 19">
    <name type="scientific">Candida albicans (strain SC5314 / ATCC MYA-2876)</name>
    <name type="common">Yeast</name>
    <dbReference type="NCBI Taxonomy" id="237561"/>
    <lineage>
        <taxon>Eukaryota</taxon>
        <taxon>Fungi</taxon>
        <taxon>Dikarya</taxon>
        <taxon>Ascomycota</taxon>
        <taxon>Saccharomycotina</taxon>
        <taxon>Pichiomycetes</taxon>
        <taxon>Debaryomycetaceae</taxon>
        <taxon>Candida/Lodderomyces clade</taxon>
        <taxon>Candida</taxon>
    </lineage>
</organism>
<dbReference type="Pfam" id="PF18332">
    <property type="entry name" value="XRN1_D1"/>
    <property type="match status" value="1"/>
</dbReference>
<dbReference type="PIRSF" id="PIRSF006743">
    <property type="entry name" value="Exonuclease_Xnr1"/>
    <property type="match status" value="1"/>
</dbReference>
<dbReference type="GO" id="GO:0070479">
    <property type="term" value="P:nuclear-transcribed mRNA catabolic process, 5'-3' exonucleolytic nonsense-mediated decay"/>
    <property type="evidence" value="ECO:0007669"/>
    <property type="project" value="EnsemblFungi"/>
</dbReference>
<dbReference type="GO" id="GO:0016078">
    <property type="term" value="P:tRNA decay"/>
    <property type="evidence" value="ECO:0007669"/>
    <property type="project" value="EnsemblFungi"/>
</dbReference>
<dbReference type="GO" id="GO:0032968">
    <property type="term" value="P:positive regulation of transcription elongation by RNA polymerase II"/>
    <property type="evidence" value="ECO:0007669"/>
    <property type="project" value="EnsemblFungi"/>
</dbReference>
<keyword evidence="7 10" id="KW-0866">Nonsense-mediated mRNA decay</keyword>
<feature type="domain" description="Xrn1 helical" evidence="13">
    <location>
        <begin position="272"/>
        <end position="693"/>
    </location>
</feature>
<feature type="domain" description="Xrn1 N-terminal" evidence="12">
    <location>
        <begin position="1"/>
        <end position="226"/>
    </location>
</feature>
<dbReference type="InterPro" id="IPR040992">
    <property type="entry name" value="XRN1_D1"/>
</dbReference>
<feature type="compositionally biased region" description="Basic and acidic residues" evidence="11">
    <location>
        <begin position="1495"/>
        <end position="1504"/>
    </location>
</feature>
<dbReference type="GO" id="GO:0004534">
    <property type="term" value="F:5'-3' RNA exonuclease activity"/>
    <property type="evidence" value="ECO:0000316"/>
    <property type="project" value="CGD"/>
</dbReference>
<feature type="compositionally biased region" description="Basic and acidic residues" evidence="11">
    <location>
        <begin position="1284"/>
        <end position="1295"/>
    </location>
</feature>
<evidence type="ECO:0000313" key="18">
    <source>
        <dbReference type="EMBL" id="AOW26947.1"/>
    </source>
</evidence>
<evidence type="ECO:0000259" key="16">
    <source>
        <dbReference type="Pfam" id="PF18334"/>
    </source>
</evidence>
<dbReference type="InterPro" id="IPR041385">
    <property type="entry name" value="SH3_12"/>
</dbReference>
<evidence type="ECO:0000256" key="7">
    <source>
        <dbReference type="ARBA" id="ARBA00023161"/>
    </source>
</evidence>
<feature type="region of interest" description="Disordered" evidence="11">
    <location>
        <begin position="1361"/>
        <end position="1390"/>
    </location>
</feature>
<dbReference type="GO" id="GO:0090512">
    <property type="term" value="C:eisosome membrane domain/MCC"/>
    <property type="evidence" value="ECO:0007669"/>
    <property type="project" value="EnsemblFungi"/>
</dbReference>
<dbReference type="GeneID" id="3636222"/>
<dbReference type="GO" id="GO:0000956">
    <property type="term" value="P:nuclear-transcribed mRNA catabolic process"/>
    <property type="evidence" value="ECO:0000318"/>
    <property type="project" value="GO_Central"/>
</dbReference>
<comment type="similarity">
    <text evidence="8 10">Belongs to the 5'-3' exonuclease family.</text>
</comment>
<dbReference type="InterPro" id="IPR047007">
    <property type="entry name" value="XRN1_D1_sf"/>
</dbReference>
<feature type="compositionally biased region" description="Pro residues" evidence="11">
    <location>
        <begin position="1427"/>
        <end position="1437"/>
    </location>
</feature>
<reference evidence="18 19" key="1">
    <citation type="journal article" date="2004" name="Proc. Natl. Acad. Sci. U.S.A.">
        <title>The diploid genome sequence of Candida albicans.</title>
        <authorList>
            <person name="Jones T."/>
            <person name="Federspiel N.A."/>
            <person name="Chibana H."/>
            <person name="Dungan J."/>
            <person name="Kalman S."/>
            <person name="Magee B.B."/>
            <person name="Newport G."/>
            <person name="Thorstenson Y.R."/>
            <person name="Agabian N."/>
            <person name="Magee P.T."/>
            <person name="Davis R.W."/>
            <person name="Scherer S."/>
        </authorList>
    </citation>
    <scope>NUCLEOTIDE SEQUENCE [LARGE SCALE GENOMIC DNA]</scope>
    <source>
        <strain evidence="19">SC5314 / ATCC MYA-2876</strain>
    </source>
</reference>
<evidence type="ECO:0000256" key="5">
    <source>
        <dbReference type="ARBA" id="ARBA00022839"/>
    </source>
</evidence>
<feature type="compositionally biased region" description="Basic and acidic residues" evidence="11">
    <location>
        <begin position="1323"/>
        <end position="1345"/>
    </location>
</feature>
<dbReference type="GO" id="GO:0006413">
    <property type="term" value="P:translational initiation"/>
    <property type="evidence" value="ECO:0007669"/>
    <property type="project" value="EnsemblFungi"/>
</dbReference>
<dbReference type="GO" id="GO:0036170">
    <property type="term" value="P:filamentous growth of a population of unicellular organisms in response to starvation"/>
    <property type="evidence" value="ECO:0000315"/>
    <property type="project" value="CGD"/>
</dbReference>
<dbReference type="GO" id="GO:0006995">
    <property type="term" value="P:cellular response to nitrogen starvation"/>
    <property type="evidence" value="ECO:0007669"/>
    <property type="project" value="EnsemblFungi"/>
</dbReference>
<dbReference type="EMBL" id="CP017623">
    <property type="protein sequence ID" value="AOW26947.1"/>
    <property type="molecule type" value="Genomic_DNA"/>
</dbReference>
<dbReference type="FunFam" id="2.30.30.750:FF:000002">
    <property type="entry name" value="5'-3' exoribonuclease 1"/>
    <property type="match status" value="1"/>
</dbReference>
<comment type="function">
    <text evidence="10">Multifunctional protein that exhibits several independent functions at different levels of the cellular processes. 5'-3' exonuclease component of the nonsense-mediated mRNA decay (NMD) which is a highly conserved mRNA degradation pathway, an RNA surveillance system whose role is to identify and rid cells of mRNA with premature termination codons and thus prevents accumulation of potentially harmful truncated proteins.</text>
</comment>
<dbReference type="GO" id="GO:0070966">
    <property type="term" value="P:nuclear-transcribed mRNA catabolic process, no-go decay"/>
    <property type="evidence" value="ECO:0007669"/>
    <property type="project" value="EnsemblFungi"/>
</dbReference>
<dbReference type="GO" id="GO:0010494">
    <property type="term" value="C:cytoplasmic stress granule"/>
    <property type="evidence" value="ECO:0000314"/>
    <property type="project" value="CGD"/>
</dbReference>
<evidence type="ECO:0000259" key="12">
    <source>
        <dbReference type="Pfam" id="PF03159"/>
    </source>
</evidence>
<dbReference type="PANTHER" id="PTHR12341">
    <property type="entry name" value="5'-&gt;3' EXORIBONUCLEASE"/>
    <property type="match status" value="1"/>
</dbReference>
<evidence type="ECO:0000259" key="14">
    <source>
        <dbReference type="Pfam" id="PF18129"/>
    </source>
</evidence>
<dbReference type="Pfam" id="PF18129">
    <property type="entry name" value="SH3_12"/>
    <property type="match status" value="1"/>
</dbReference>
<feature type="region of interest" description="Disordered" evidence="11">
    <location>
        <begin position="1271"/>
        <end position="1346"/>
    </location>
</feature>
<dbReference type="GO" id="GO:0043144">
    <property type="term" value="P:sno(s)RNA processing"/>
    <property type="evidence" value="ECO:0007669"/>
    <property type="project" value="EnsemblFungi"/>
</dbReference>
<dbReference type="GO" id="GO:0061157">
    <property type="term" value="P:mRNA destabilization"/>
    <property type="evidence" value="ECO:0007669"/>
    <property type="project" value="EnsemblFungi"/>
</dbReference>
<evidence type="ECO:0000256" key="9">
    <source>
        <dbReference type="ARBA" id="ARBA00067318"/>
    </source>
</evidence>
<feature type="compositionally biased region" description="Low complexity" evidence="11">
    <location>
        <begin position="1312"/>
        <end position="1322"/>
    </location>
</feature>
<dbReference type="GO" id="GO:0006364">
    <property type="term" value="P:rRNA processing"/>
    <property type="evidence" value="ECO:0007669"/>
    <property type="project" value="EnsemblFungi"/>
</dbReference>
<keyword evidence="5 10" id="KW-0269">Exonuclease</keyword>
<keyword evidence="6 10" id="KW-0694">RNA-binding</keyword>
<dbReference type="Pfam" id="PF17846">
    <property type="entry name" value="XRN_M"/>
    <property type="match status" value="1"/>
</dbReference>
<dbReference type="Gene3D" id="2.30.30.30">
    <property type="match status" value="1"/>
</dbReference>
<dbReference type="PANTHER" id="PTHR12341:SF7">
    <property type="entry name" value="5'-3' EXORIBONUCLEASE 1"/>
    <property type="match status" value="1"/>
</dbReference>
<feature type="compositionally biased region" description="Gly residues" evidence="11">
    <location>
        <begin position="1476"/>
        <end position="1487"/>
    </location>
</feature>
<evidence type="ECO:0000259" key="15">
    <source>
        <dbReference type="Pfam" id="PF18332"/>
    </source>
</evidence>
<dbReference type="STRING" id="237561.A0A1D8PFP3"/>
<dbReference type="InterPro" id="IPR041106">
    <property type="entry name" value="XRN1_D2_D3"/>
</dbReference>
<evidence type="ECO:0000313" key="17">
    <source>
        <dbReference type="CGD" id="CAL0000192354"/>
    </source>
</evidence>
<keyword evidence="2 10" id="KW-0963">Cytoplasm</keyword>
<dbReference type="GO" id="GO:0044011">
    <property type="term" value="P:single-species biofilm formation on inanimate substrate"/>
    <property type="evidence" value="ECO:0000315"/>
    <property type="project" value="CGD"/>
</dbReference>
<evidence type="ECO:0000256" key="3">
    <source>
        <dbReference type="ARBA" id="ARBA00022722"/>
    </source>
</evidence>
<dbReference type="GO" id="GO:0070651">
    <property type="term" value="P:nonfunctional rRNA decay"/>
    <property type="evidence" value="ECO:0007669"/>
    <property type="project" value="EnsemblFungi"/>
</dbReference>
<dbReference type="Gene3D" id="1.25.40.1050">
    <property type="match status" value="1"/>
</dbReference>
<dbReference type="GO" id="GO:0031370">
    <property type="term" value="F:eukaryotic initiation factor 4G binding"/>
    <property type="evidence" value="ECO:0007669"/>
    <property type="project" value="EnsemblFungi"/>
</dbReference>
<dbReference type="SMR" id="A0A1D8PFP3"/>
<dbReference type="RefSeq" id="XP_019330724.1">
    <property type="nucleotide sequence ID" value="XM_019475179.1"/>
</dbReference>
<dbReference type="GO" id="GO:0016075">
    <property type="term" value="P:rRNA catabolic process"/>
    <property type="evidence" value="ECO:0000318"/>
    <property type="project" value="GO_Central"/>
</dbReference>
<dbReference type="VEuPathDB" id="FungiDB:C1_13420C_A"/>
<dbReference type="OrthoDB" id="372487at2759"/>
<dbReference type="InterPro" id="IPR047008">
    <property type="entry name" value="XRN1_SH3_sf"/>
</dbReference>
<dbReference type="InterPro" id="IPR027073">
    <property type="entry name" value="5_3_exoribonuclease"/>
</dbReference>
<dbReference type="GO" id="GO:0008017">
    <property type="term" value="F:microtubule binding"/>
    <property type="evidence" value="ECO:0000316"/>
    <property type="project" value="CGD"/>
</dbReference>
<dbReference type="GO" id="GO:0000150">
    <property type="term" value="F:DNA strand exchange activity"/>
    <property type="evidence" value="ECO:0000316"/>
    <property type="project" value="CGD"/>
</dbReference>
<dbReference type="InterPro" id="IPR041412">
    <property type="entry name" value="Xrn1_helical"/>
</dbReference>
<evidence type="ECO:0000256" key="1">
    <source>
        <dbReference type="ARBA" id="ARBA00004556"/>
    </source>
</evidence>
<keyword evidence="19" id="KW-1185">Reference proteome</keyword>
<feature type="compositionally biased region" description="Pro residues" evidence="11">
    <location>
        <begin position="1367"/>
        <end position="1376"/>
    </location>
</feature>
<dbReference type="GO" id="GO:0005634">
    <property type="term" value="C:nucleus"/>
    <property type="evidence" value="ECO:0000318"/>
    <property type="project" value="GO_Central"/>
</dbReference>
<sequence>MGIPKFFRFISERWPLISQLIDENQIPEFDNLYLDMNSILHTCTHSNDNTITRLSDDQMYAAIFNYIEHLFQIIKPQKTFYMAIDGVAPRAKMNQQRARRFRTAYEAEINLKKAIENGEEIPKEDPFDSNSITPGTEFMANLTNNLKYFIHKKITEDSSWANIEIILSGHEVPGEGEHKIMEYIRSIRSQDDYNPNLRHCIYGLDADLIMLGLVTHDPHFALLREEVTFGPQRKVGPKDLHDQKFYLLHLSLLREYLSLEFQEIENQLNFEYDFDRILDDFILIMYVIGNDFLPNLPDLFINKGAFPLLIAAFKQTLLESDGYINENGKINLVRLNIYIKILSKFEFENFEKHEVDVEWFNKKLDDISISGEKKRQRIGKLLILKEQKKLVGFIKPWLMEWASQPINEILNLDQQGKLPTLHLNKDDVEKNLEFIKEFAIEAGFLIIHSQSNDTYEAKLDIDGISPTESEEEHEERITELRKTIKQYQSANLIESEEVLNETKEVYSEKFQSWKNDYYQPKLHFSIDTEEGKGDLIEMTKHYIEGLQWVLYYYYRGCPSWNWYYRYHYAPRISDISLGLEELINEKTDLKFELSHPFKPFEQLMAVLPARSKKLMPVVYRPLMTDEKSPIINFYPHEVDIDMNGKTASWEAVVLLDFVDEKKLIEALKPIESKLTPEEKQRNSYGHAIKFIHNPQIDHVFSSPLPGFFHDIEHDQCYEEEFKLPKIENLKIGFIKGAKTGKDLLAGFPTLSTIPFTSELALNEVKIFNFPSRSESMILNVEDVWSDLTVAQFAQSFVNKLVYSKWPFLRECRVVKVVSEENKFESIKTNTGLKKVVTNELSVEDKKSFRSEVSNLKVTWDKFKGVKLGEINALVYVKPVNGLIRNHKGAYVKTYSKDVEVYPLQLIVKEVTNKDQRYLTRPPLPIDQEFPIDSQVVFLGDMAYGSPAKIVGYNEDKTKLGVKIFKIQSTAEPNIGKKRLTIEKNEIKYYPSFEVAKTLRLNPLLLSKITSQFMVQDSSKGKVNIGLELKFESKRQKVLGYTRKSSNGKFWEFSPLAINLINTYKTKFPGLFKKLVNNVSGSNFPTVDEISSLEELKEIRSWLKEVKSELIPVSLESESFTKFSYQAIEQYMDNYLSMNQIPTINKDIKGVPREAILNANESYQLLSDQRFELGDRIIYVQDFGKVSILSKGTVASILTVGSKTSLGVIFDQPLLSGNNMNGKLNSNRGLIIDSSLVLNLTNKQFVYHSHASKNRKKLTDEEKIAKLKAIEAKKNQKQQQQQKEQQTKQKQVEQQKQKGANELLSLLKKKSDMNSTTTTSTTDGDCKKTEEKDYDKNNGNEDERVDPNAIKQIYGHIYSNVMNQGNVRPPPPPPTGPGHPQQFPYGMPIPPPGAPMHPGYIPVVPGNPLPPSFYQQYPPNGQQFVNSQPPPPPPPPPSQQQQPQVAESTSDEKSKNDNKHNVNGRGRGGSRGRGGYRGRGGVRGGRGGNKSSHQNQPKDKVKQES</sequence>
<reference evidence="18 19" key="3">
    <citation type="journal article" date="2013" name="Genome Biol.">
        <title>Assembly of a phased diploid Candida albicans genome facilitates allele-specific measurements and provides a simple model for repeat and indel structure.</title>
        <authorList>
            <person name="Muzzey D."/>
            <person name="Schwartz K."/>
            <person name="Weissman J.S."/>
            <person name="Sherlock G."/>
        </authorList>
    </citation>
    <scope>NUCLEOTIDE SEQUENCE [LARGE SCALE GENOMIC DNA]</scope>
    <source>
        <strain evidence="19">SC5314 / ATCC MYA-2876</strain>
    </source>
</reference>
<dbReference type="GO" id="GO:0030447">
    <property type="term" value="P:filamentous growth"/>
    <property type="evidence" value="ECO:0000315"/>
    <property type="project" value="CGD"/>
</dbReference>
<dbReference type="Pfam" id="PF18334">
    <property type="entry name" value="XRN1_D2_D3"/>
    <property type="match status" value="1"/>
</dbReference>
<dbReference type="GO" id="GO:0071466">
    <property type="term" value="P:cellular response to xenobiotic stimulus"/>
    <property type="evidence" value="ECO:0000315"/>
    <property type="project" value="CGD"/>
</dbReference>
<accession>A0A1D8PFP3</accession>
<dbReference type="FunFam" id="3.40.50.12390:FF:000002">
    <property type="entry name" value="5'-3' exoribonuclease 1"/>
    <property type="match status" value="1"/>
</dbReference>
<dbReference type="Proteomes" id="UP000000559">
    <property type="component" value="Chromosome 1"/>
</dbReference>
<dbReference type="GO" id="GO:0036177">
    <property type="term" value="P:filamentous growth of a population of unicellular organisms in response to pH"/>
    <property type="evidence" value="ECO:0000315"/>
    <property type="project" value="CGD"/>
</dbReference>
<evidence type="ECO:0000313" key="19">
    <source>
        <dbReference type="Proteomes" id="UP000000559"/>
    </source>
</evidence>
<feature type="region of interest" description="Disordered" evidence="11">
    <location>
        <begin position="1406"/>
        <end position="1504"/>
    </location>
</feature>
<reference evidence="18 19" key="2">
    <citation type="journal article" date="2007" name="Genome Biol.">
        <title>Assembly of the Candida albicans genome into sixteen supercontigs aligned on the eight chromosomes.</title>
        <authorList>
            <person name="van het Hoog M."/>
            <person name="Rast T.J."/>
            <person name="Martchenko M."/>
            <person name="Grindle S."/>
            <person name="Dignard D."/>
            <person name="Hogues H."/>
            <person name="Cuomo C."/>
            <person name="Berriman M."/>
            <person name="Scherer S."/>
            <person name="Magee B.B."/>
            <person name="Whiteway M."/>
            <person name="Chibana H."/>
            <person name="Nantel A."/>
            <person name="Magee P.T."/>
        </authorList>
    </citation>
    <scope>GENOME REANNOTATION</scope>
    <source>
        <strain evidence="19">SC5314 / ATCC MYA-2876</strain>
    </source>
</reference>
<dbReference type="AlphaFoldDB" id="A0A1D8PFP3"/>
<dbReference type="Gene3D" id="2.30.30.750">
    <property type="match status" value="1"/>
</dbReference>
<evidence type="ECO:0000256" key="4">
    <source>
        <dbReference type="ARBA" id="ARBA00022801"/>
    </source>
</evidence>
<dbReference type="CGD" id="CAL0000192354">
    <property type="gene designation" value="KEM1"/>
</dbReference>
<keyword evidence="3 10" id="KW-0540">Nuclease</keyword>
<dbReference type="GO" id="GO:0003682">
    <property type="term" value="F:chromatin binding"/>
    <property type="evidence" value="ECO:0007669"/>
    <property type="project" value="EnsemblFungi"/>
</dbReference>
<evidence type="ECO:0000256" key="8">
    <source>
        <dbReference type="ARBA" id="ARBA00038299"/>
    </source>
</evidence>
<evidence type="ECO:0000259" key="13">
    <source>
        <dbReference type="Pfam" id="PF17846"/>
    </source>
</evidence>
<dbReference type="InterPro" id="IPR004859">
    <property type="entry name" value="Xrn1_N"/>
</dbReference>
<keyword evidence="4 10" id="KW-0378">Hydrolase</keyword>
<protein>
    <recommendedName>
        <fullName evidence="9 10">5'-3' exoribonuclease 1</fullName>
        <ecNumber evidence="10">3.1.13.-</ecNumber>
    </recommendedName>
</protein>
<dbReference type="Gene3D" id="3.30.1370.250">
    <property type="match status" value="1"/>
</dbReference>
<evidence type="ECO:0000256" key="6">
    <source>
        <dbReference type="ARBA" id="ARBA00022884"/>
    </source>
</evidence>